<dbReference type="Gene3D" id="3.10.450.50">
    <property type="match status" value="1"/>
</dbReference>
<dbReference type="InterPro" id="IPR037401">
    <property type="entry name" value="SnoaL-like"/>
</dbReference>
<dbReference type="SUPFAM" id="SSF54427">
    <property type="entry name" value="NTF2-like"/>
    <property type="match status" value="1"/>
</dbReference>
<gene>
    <name evidence="2" type="ORF">AB8Z38_25900</name>
</gene>
<protein>
    <submittedName>
        <fullName evidence="2">Nuclear transport factor 2 family protein</fullName>
    </submittedName>
</protein>
<feature type="domain" description="SnoaL-like" evidence="1">
    <location>
        <begin position="8"/>
        <end position="113"/>
    </location>
</feature>
<dbReference type="InterPro" id="IPR032710">
    <property type="entry name" value="NTF2-like_dom_sf"/>
</dbReference>
<reference evidence="2" key="1">
    <citation type="submission" date="2024-08" db="EMBL/GenBank/DDBJ databases">
        <authorList>
            <person name="Chaddad Z."/>
            <person name="Lamrabet M."/>
            <person name="Bouhnik O."/>
            <person name="Alami S."/>
            <person name="Wipf D."/>
            <person name="Courty P.E."/>
            <person name="Missbah El Idrissi M."/>
        </authorList>
    </citation>
    <scope>NUCLEOTIDE SEQUENCE</scope>
    <source>
        <strain evidence="2">LLZ17</strain>
    </source>
</reference>
<sequence length="125" mass="13954">MIDPITVARRYIDVWNERAHNRRRELLSENWTADASYVDPLMKGDGHDGVDALIAGVQQRFPDFKFKLIGEPSGYGVHARFHVRFSWGLGPDDVDSPIKGTDFAVLKDGRIKSITGFLDQVPAGA</sequence>
<evidence type="ECO:0000259" key="1">
    <source>
        <dbReference type="Pfam" id="PF12680"/>
    </source>
</evidence>
<dbReference type="AlphaFoldDB" id="A0AB39XG80"/>
<dbReference type="RefSeq" id="WP_369720571.1">
    <property type="nucleotide sequence ID" value="NZ_CP165734.1"/>
</dbReference>
<proteinExistence type="predicted"/>
<dbReference type="EMBL" id="CP165734">
    <property type="protein sequence ID" value="XDV56126.1"/>
    <property type="molecule type" value="Genomic_DNA"/>
</dbReference>
<accession>A0AB39XG80</accession>
<dbReference type="Pfam" id="PF12680">
    <property type="entry name" value="SnoaL_2"/>
    <property type="match status" value="1"/>
</dbReference>
<evidence type="ECO:0000313" key="2">
    <source>
        <dbReference type="EMBL" id="XDV56126.1"/>
    </source>
</evidence>
<organism evidence="2">
    <name type="scientific">Bradyrhizobium sp. LLZ17</name>
    <dbReference type="NCBI Taxonomy" id="3239388"/>
    <lineage>
        <taxon>Bacteria</taxon>
        <taxon>Pseudomonadati</taxon>
        <taxon>Pseudomonadota</taxon>
        <taxon>Alphaproteobacteria</taxon>
        <taxon>Hyphomicrobiales</taxon>
        <taxon>Nitrobacteraceae</taxon>
        <taxon>Bradyrhizobium</taxon>
    </lineage>
</organism>
<name>A0AB39XG80_9BRAD</name>